<organism evidence="1">
    <name type="scientific">marine sediment metagenome</name>
    <dbReference type="NCBI Taxonomy" id="412755"/>
    <lineage>
        <taxon>unclassified sequences</taxon>
        <taxon>metagenomes</taxon>
        <taxon>ecological metagenomes</taxon>
    </lineage>
</organism>
<reference evidence="1" key="1">
    <citation type="journal article" date="2014" name="Front. Microbiol.">
        <title>High frequency of phylogenetically diverse reductive dehalogenase-homologous genes in deep subseafloor sedimentary metagenomes.</title>
        <authorList>
            <person name="Kawai M."/>
            <person name="Futagami T."/>
            <person name="Toyoda A."/>
            <person name="Takaki Y."/>
            <person name="Nishi S."/>
            <person name="Hori S."/>
            <person name="Arai W."/>
            <person name="Tsubouchi T."/>
            <person name="Morono Y."/>
            <person name="Uchiyama I."/>
            <person name="Ito T."/>
            <person name="Fujiyama A."/>
            <person name="Inagaki F."/>
            <person name="Takami H."/>
        </authorList>
    </citation>
    <scope>NUCLEOTIDE SEQUENCE</scope>
    <source>
        <strain evidence="1">Expedition CK06-06</strain>
    </source>
</reference>
<dbReference type="AlphaFoldDB" id="X0XIF7"/>
<protein>
    <submittedName>
        <fullName evidence="1">Uncharacterized protein</fullName>
    </submittedName>
</protein>
<name>X0XIF7_9ZZZZ</name>
<comment type="caution">
    <text evidence="1">The sequence shown here is derived from an EMBL/GenBank/DDBJ whole genome shotgun (WGS) entry which is preliminary data.</text>
</comment>
<proteinExistence type="predicted"/>
<dbReference type="EMBL" id="BARS01033330">
    <property type="protein sequence ID" value="GAG24746.1"/>
    <property type="molecule type" value="Genomic_DNA"/>
</dbReference>
<feature type="non-terminal residue" evidence="1">
    <location>
        <position position="1"/>
    </location>
</feature>
<accession>X0XIF7</accession>
<sequence>PIASLLQLRGKPRFEGSRRQAAKTLILSQRVASVFLNLDGGYCAKAGLLKTEIQSSCSREKRDVRWTIH</sequence>
<gene>
    <name evidence="1" type="ORF">S01H1_51641</name>
</gene>
<evidence type="ECO:0000313" key="1">
    <source>
        <dbReference type="EMBL" id="GAG24746.1"/>
    </source>
</evidence>